<organism evidence="1 2">
    <name type="scientific">Salimicrobium jeotgali</name>
    <dbReference type="NCBI Taxonomy" id="1230341"/>
    <lineage>
        <taxon>Bacteria</taxon>
        <taxon>Bacillati</taxon>
        <taxon>Bacillota</taxon>
        <taxon>Bacilli</taxon>
        <taxon>Bacillales</taxon>
        <taxon>Bacillaceae</taxon>
        <taxon>Salimicrobium</taxon>
    </lineage>
</organism>
<evidence type="ECO:0000313" key="2">
    <source>
        <dbReference type="Proteomes" id="UP000011746"/>
    </source>
</evidence>
<dbReference type="EMBL" id="AMPQ01000002">
    <property type="protein sequence ID" value="EKE32674.1"/>
    <property type="molecule type" value="Genomic_DNA"/>
</dbReference>
<comment type="caution">
    <text evidence="1">The sequence shown here is derived from an EMBL/GenBank/DDBJ whole genome shotgun (WGS) entry which is preliminary data.</text>
</comment>
<keyword evidence="2" id="KW-1185">Reference proteome</keyword>
<evidence type="ECO:0000313" key="1">
    <source>
        <dbReference type="EMBL" id="EKE32674.1"/>
    </source>
</evidence>
<proteinExistence type="predicted"/>
<sequence>MRFEIEPIKREGPYRNQKLPGKEVRFTHEPIDGDYDRLYETLSGEVVTYHLGESRNVFSGKDKYTKTFRRR</sequence>
<accession>K2GQN5</accession>
<dbReference type="Proteomes" id="UP000011746">
    <property type="component" value="Unassembled WGS sequence"/>
</dbReference>
<name>K2GQN5_9BACI</name>
<dbReference type="RefSeq" id="WP_008587654.1">
    <property type="nucleotide sequence ID" value="NZ_JAFBFF010000002.1"/>
</dbReference>
<dbReference type="AlphaFoldDB" id="K2GQN5"/>
<protein>
    <submittedName>
        <fullName evidence="1">Uncharacterized protein</fullName>
    </submittedName>
</protein>
<gene>
    <name evidence="1" type="ORF">MJ3_01912</name>
</gene>
<reference evidence="1 2" key="1">
    <citation type="journal article" date="2012" name="J. Bacteriol.">
        <title>Draft Genome Sequence of Salimicrobium sp. Strain MJ3, Isolated from Myulchi-Jeot, Korean Fermented Seafood.</title>
        <authorList>
            <person name="Lee S.H."/>
            <person name="Jung J.Y."/>
            <person name="Jeon C.O."/>
        </authorList>
    </citation>
    <scope>NUCLEOTIDE SEQUENCE [LARGE SCALE GENOMIC DNA]</scope>
    <source>
        <strain evidence="1 2">MJ3</strain>
    </source>
</reference>